<dbReference type="Pfam" id="PF03348">
    <property type="entry name" value="Serinc"/>
    <property type="match status" value="2"/>
</dbReference>
<keyword evidence="8" id="KW-1185">Reference proteome</keyword>
<dbReference type="Proteomes" id="UP000001542">
    <property type="component" value="Unassembled WGS sequence"/>
</dbReference>
<keyword evidence="3 6" id="KW-0812">Transmembrane</keyword>
<reference evidence="7" key="2">
    <citation type="journal article" date="2007" name="Science">
        <title>Draft genome sequence of the sexually transmitted pathogen Trichomonas vaginalis.</title>
        <authorList>
            <person name="Carlton J.M."/>
            <person name="Hirt R.P."/>
            <person name="Silva J.C."/>
            <person name="Delcher A.L."/>
            <person name="Schatz M."/>
            <person name="Zhao Q."/>
            <person name="Wortman J.R."/>
            <person name="Bidwell S.L."/>
            <person name="Alsmark U.C.M."/>
            <person name="Besteiro S."/>
            <person name="Sicheritz-Ponten T."/>
            <person name="Noel C.J."/>
            <person name="Dacks J.B."/>
            <person name="Foster P.G."/>
            <person name="Simillion C."/>
            <person name="Van de Peer Y."/>
            <person name="Miranda-Saavedra D."/>
            <person name="Barton G.J."/>
            <person name="Westrop G.D."/>
            <person name="Mueller S."/>
            <person name="Dessi D."/>
            <person name="Fiori P.L."/>
            <person name="Ren Q."/>
            <person name="Paulsen I."/>
            <person name="Zhang H."/>
            <person name="Bastida-Corcuera F.D."/>
            <person name="Simoes-Barbosa A."/>
            <person name="Brown M.T."/>
            <person name="Hayes R.D."/>
            <person name="Mukherjee M."/>
            <person name="Okumura C.Y."/>
            <person name="Schneider R."/>
            <person name="Smith A.J."/>
            <person name="Vanacova S."/>
            <person name="Villalvazo M."/>
            <person name="Haas B.J."/>
            <person name="Pertea M."/>
            <person name="Feldblyum T.V."/>
            <person name="Utterback T.R."/>
            <person name="Shu C.L."/>
            <person name="Osoegawa K."/>
            <person name="de Jong P.J."/>
            <person name="Hrdy I."/>
            <person name="Horvathova L."/>
            <person name="Zubacova Z."/>
            <person name="Dolezal P."/>
            <person name="Malik S.B."/>
            <person name="Logsdon J.M. Jr."/>
            <person name="Henze K."/>
            <person name="Gupta A."/>
            <person name="Wang C.C."/>
            <person name="Dunne R.L."/>
            <person name="Upcroft J.A."/>
            <person name="Upcroft P."/>
            <person name="White O."/>
            <person name="Salzberg S.L."/>
            <person name="Tang P."/>
            <person name="Chiu C.-H."/>
            <person name="Lee Y.-S."/>
            <person name="Embley T.M."/>
            <person name="Coombs G.H."/>
            <person name="Mottram J.C."/>
            <person name="Tachezy J."/>
            <person name="Fraser-Liggett C.M."/>
            <person name="Johnson P.J."/>
        </authorList>
    </citation>
    <scope>NUCLEOTIDE SEQUENCE [LARGE SCALE GENOMIC DNA]</scope>
    <source>
        <strain evidence="7">G3</strain>
    </source>
</reference>
<feature type="transmembrane region" description="Helical" evidence="6">
    <location>
        <begin position="176"/>
        <end position="198"/>
    </location>
</feature>
<sequence length="392" mass="44205">MEYTSDSTVKDSLMGRVLPNDTAAERELKKGNLYYIFKFLIVAIFCFIFYNTGSSWIGRIIKTIYKSDIDINISLTARTTLALALWYGLHSLITVCNKNLTDSWQFIFHTSFLWAHTLVFIAIWVGMWFIPDKLFDIYLEVAKFISGFYLLLQIFFLVDWFHELNDKFYDENNMKVIIISTVIFTISAIVGFSLEFYFFCLSGCGLETGIVSTNLILCILVFLGAMFTERGSIFTASLVCCYIAYLTAAGLMCHTSQRPGKSPATCSRISQTASNNVFRVFSSLFTLAWMTYSAFSASNSIDACKCKEDDPNDDTPKFSLSFFHGVYALAAVYLTMIVTSWASVGGNNETASWTTDKGKVARWVNFGASWVTLALYILSLIAPLICPDRDFD</sequence>
<feature type="transmembrane region" description="Helical" evidence="6">
    <location>
        <begin position="71"/>
        <end position="93"/>
    </location>
</feature>
<dbReference type="OMA" id="GCTFNKI"/>
<evidence type="ECO:0000313" key="8">
    <source>
        <dbReference type="Proteomes" id="UP000001542"/>
    </source>
</evidence>
<dbReference type="SMR" id="A2DQ15"/>
<dbReference type="InterPro" id="IPR005016">
    <property type="entry name" value="TDE1/TMS"/>
</dbReference>
<dbReference type="eggNOG" id="KOG2592">
    <property type="taxonomic scope" value="Eukaryota"/>
</dbReference>
<evidence type="ECO:0000313" key="7">
    <source>
        <dbReference type="EMBL" id="EAY17442.1"/>
    </source>
</evidence>
<dbReference type="PANTHER" id="PTHR10383:SF9">
    <property type="entry name" value="SERINE INCORPORATOR, ISOFORM F"/>
    <property type="match status" value="1"/>
</dbReference>
<accession>A2DQ15</accession>
<feature type="transmembrane region" description="Helical" evidence="6">
    <location>
        <begin position="113"/>
        <end position="130"/>
    </location>
</feature>
<dbReference type="KEGG" id="tva:4775453"/>
<dbReference type="RefSeq" id="XP_001329577.1">
    <property type="nucleotide sequence ID" value="XM_001329542.1"/>
</dbReference>
<dbReference type="InParanoid" id="A2DQ15"/>
<evidence type="ECO:0000256" key="4">
    <source>
        <dbReference type="ARBA" id="ARBA00022989"/>
    </source>
</evidence>
<dbReference type="STRING" id="5722.A2DQ15"/>
<keyword evidence="4 6" id="KW-1133">Transmembrane helix</keyword>
<gene>
    <name evidence="7" type="ORF">TVAG_493840</name>
</gene>
<name>A2DQ15_TRIV3</name>
<dbReference type="VEuPathDB" id="TrichDB:TVAGG3_0384610"/>
<feature type="transmembrane region" description="Helical" evidence="6">
    <location>
        <begin position="33"/>
        <end position="50"/>
    </location>
</feature>
<dbReference type="FunCoup" id="A2DQ15">
    <property type="interactions" value="407"/>
</dbReference>
<dbReference type="PANTHER" id="PTHR10383">
    <property type="entry name" value="SERINE INCORPORATOR"/>
    <property type="match status" value="1"/>
</dbReference>
<dbReference type="AlphaFoldDB" id="A2DQ15"/>
<feature type="transmembrane region" description="Helical" evidence="6">
    <location>
        <begin position="363"/>
        <end position="385"/>
    </location>
</feature>
<comment type="similarity">
    <text evidence="2">Belongs to the TDE1 family.</text>
</comment>
<evidence type="ECO:0000256" key="2">
    <source>
        <dbReference type="ARBA" id="ARBA00006665"/>
    </source>
</evidence>
<feature type="transmembrane region" description="Helical" evidence="6">
    <location>
        <begin position="322"/>
        <end position="342"/>
    </location>
</feature>
<organism evidence="7 8">
    <name type="scientific">Trichomonas vaginalis (strain ATCC PRA-98 / G3)</name>
    <dbReference type="NCBI Taxonomy" id="412133"/>
    <lineage>
        <taxon>Eukaryota</taxon>
        <taxon>Metamonada</taxon>
        <taxon>Parabasalia</taxon>
        <taxon>Trichomonadida</taxon>
        <taxon>Trichomonadidae</taxon>
        <taxon>Trichomonas</taxon>
    </lineage>
</organism>
<evidence type="ECO:0008006" key="9">
    <source>
        <dbReference type="Google" id="ProtNLM"/>
    </source>
</evidence>
<keyword evidence="5 6" id="KW-0472">Membrane</keyword>
<evidence type="ECO:0000256" key="6">
    <source>
        <dbReference type="SAM" id="Phobius"/>
    </source>
</evidence>
<feature type="transmembrane region" description="Helical" evidence="6">
    <location>
        <begin position="210"/>
        <end position="227"/>
    </location>
</feature>
<dbReference type="OrthoDB" id="5963193at2759"/>
<reference evidence="7" key="1">
    <citation type="submission" date="2006-10" db="EMBL/GenBank/DDBJ databases">
        <authorList>
            <person name="Amadeo P."/>
            <person name="Zhao Q."/>
            <person name="Wortman J."/>
            <person name="Fraser-Liggett C."/>
            <person name="Carlton J."/>
        </authorList>
    </citation>
    <scope>NUCLEOTIDE SEQUENCE</scope>
    <source>
        <strain evidence="7">G3</strain>
    </source>
</reference>
<proteinExistence type="inferred from homology"/>
<evidence type="ECO:0000256" key="1">
    <source>
        <dbReference type="ARBA" id="ARBA00004141"/>
    </source>
</evidence>
<feature type="transmembrane region" description="Helical" evidence="6">
    <location>
        <begin position="233"/>
        <end position="255"/>
    </location>
</feature>
<dbReference type="EMBL" id="DS113230">
    <property type="protein sequence ID" value="EAY17442.1"/>
    <property type="molecule type" value="Genomic_DNA"/>
</dbReference>
<protein>
    <recommendedName>
        <fullName evidence="9">Serine incorporator</fullName>
    </recommendedName>
</protein>
<feature type="transmembrane region" description="Helical" evidence="6">
    <location>
        <begin position="276"/>
        <end position="295"/>
    </location>
</feature>
<feature type="transmembrane region" description="Helical" evidence="6">
    <location>
        <begin position="137"/>
        <end position="156"/>
    </location>
</feature>
<comment type="subcellular location">
    <subcellularLocation>
        <location evidence="1">Membrane</location>
        <topology evidence="1">Multi-pass membrane protein</topology>
    </subcellularLocation>
</comment>
<evidence type="ECO:0000256" key="5">
    <source>
        <dbReference type="ARBA" id="ARBA00023136"/>
    </source>
</evidence>
<dbReference type="VEuPathDB" id="TrichDB:TVAG_493840"/>
<evidence type="ECO:0000256" key="3">
    <source>
        <dbReference type="ARBA" id="ARBA00022692"/>
    </source>
</evidence>
<dbReference type="GO" id="GO:0016020">
    <property type="term" value="C:membrane"/>
    <property type="evidence" value="ECO:0000318"/>
    <property type="project" value="GO_Central"/>
</dbReference>